<dbReference type="STRING" id="1121022.GCA_000376105_01316"/>
<evidence type="ECO:0000256" key="4">
    <source>
        <dbReference type="ARBA" id="ARBA00023125"/>
    </source>
</evidence>
<dbReference type="InterPro" id="IPR013325">
    <property type="entry name" value="RNA_pol_sigma_r2"/>
</dbReference>
<dbReference type="GO" id="GO:0016987">
    <property type="term" value="F:sigma factor activity"/>
    <property type="evidence" value="ECO:0007669"/>
    <property type="project" value="UniProtKB-KW"/>
</dbReference>
<name>V4PY83_9CAUL</name>
<dbReference type="GO" id="GO:0006352">
    <property type="term" value="P:DNA-templated transcription initiation"/>
    <property type="evidence" value="ECO:0007669"/>
    <property type="project" value="InterPro"/>
</dbReference>
<dbReference type="NCBIfam" id="TIGR02937">
    <property type="entry name" value="sigma70-ECF"/>
    <property type="match status" value="1"/>
</dbReference>
<evidence type="ECO:0000313" key="9">
    <source>
        <dbReference type="Proteomes" id="UP000017837"/>
    </source>
</evidence>
<organism evidence="8 9">
    <name type="scientific">Asticcacaulis benevestitus DSM 16100 = ATCC BAA-896</name>
    <dbReference type="NCBI Taxonomy" id="1121022"/>
    <lineage>
        <taxon>Bacteria</taxon>
        <taxon>Pseudomonadati</taxon>
        <taxon>Pseudomonadota</taxon>
        <taxon>Alphaproteobacteria</taxon>
        <taxon>Caulobacterales</taxon>
        <taxon>Caulobacteraceae</taxon>
        <taxon>Asticcacaulis</taxon>
    </lineage>
</organism>
<dbReference type="Pfam" id="PF04542">
    <property type="entry name" value="Sigma70_r2"/>
    <property type="match status" value="1"/>
</dbReference>
<dbReference type="Pfam" id="PF08281">
    <property type="entry name" value="Sigma70_r4_2"/>
    <property type="match status" value="1"/>
</dbReference>
<comment type="caution">
    <text evidence="8">The sequence shown here is derived from an EMBL/GenBank/DDBJ whole genome shotgun (WGS) entry which is preliminary data.</text>
</comment>
<dbReference type="EMBL" id="AWGB01000013">
    <property type="protein sequence ID" value="ESQ92389.1"/>
    <property type="molecule type" value="Genomic_DNA"/>
</dbReference>
<evidence type="ECO:0000256" key="5">
    <source>
        <dbReference type="ARBA" id="ARBA00023163"/>
    </source>
</evidence>
<dbReference type="Proteomes" id="UP000017837">
    <property type="component" value="Unassembled WGS sequence"/>
</dbReference>
<dbReference type="PANTHER" id="PTHR43133:SF58">
    <property type="entry name" value="ECF RNA POLYMERASE SIGMA FACTOR SIGD"/>
    <property type="match status" value="1"/>
</dbReference>
<accession>V4PY83</accession>
<dbReference type="GO" id="GO:0003677">
    <property type="term" value="F:DNA binding"/>
    <property type="evidence" value="ECO:0007669"/>
    <property type="project" value="UniProtKB-KW"/>
</dbReference>
<dbReference type="SUPFAM" id="SSF88659">
    <property type="entry name" value="Sigma3 and sigma4 domains of RNA polymerase sigma factors"/>
    <property type="match status" value="1"/>
</dbReference>
<reference evidence="8 9" key="1">
    <citation type="journal article" date="2014" name="Nature">
        <title>Sequential evolution of bacterial morphology by co-option of a developmental regulator.</title>
        <authorList>
            <person name="Jiang C."/>
            <person name="Brown P.J."/>
            <person name="Ducret A."/>
            <person name="Brun Y.V."/>
        </authorList>
    </citation>
    <scope>NUCLEOTIDE SEQUENCE [LARGE SCALE GENOMIC DNA]</scope>
    <source>
        <strain evidence="8 9">DSM 16100</strain>
    </source>
</reference>
<evidence type="ECO:0008006" key="10">
    <source>
        <dbReference type="Google" id="ProtNLM"/>
    </source>
</evidence>
<evidence type="ECO:0000256" key="3">
    <source>
        <dbReference type="ARBA" id="ARBA00023082"/>
    </source>
</evidence>
<evidence type="ECO:0000259" key="6">
    <source>
        <dbReference type="Pfam" id="PF04542"/>
    </source>
</evidence>
<evidence type="ECO:0000259" key="7">
    <source>
        <dbReference type="Pfam" id="PF08281"/>
    </source>
</evidence>
<dbReference type="InterPro" id="IPR007627">
    <property type="entry name" value="RNA_pol_sigma70_r2"/>
</dbReference>
<dbReference type="AlphaFoldDB" id="V4PY83"/>
<dbReference type="InterPro" id="IPR013249">
    <property type="entry name" value="RNA_pol_sigma70_r4_t2"/>
</dbReference>
<protein>
    <recommendedName>
        <fullName evidence="10">RNA polymerase subunit sigma-24</fullName>
    </recommendedName>
</protein>
<evidence type="ECO:0000256" key="1">
    <source>
        <dbReference type="ARBA" id="ARBA00010641"/>
    </source>
</evidence>
<keyword evidence="9" id="KW-1185">Reference proteome</keyword>
<evidence type="ECO:0000256" key="2">
    <source>
        <dbReference type="ARBA" id="ARBA00023015"/>
    </source>
</evidence>
<dbReference type="InterPro" id="IPR036388">
    <property type="entry name" value="WH-like_DNA-bd_sf"/>
</dbReference>
<dbReference type="Gene3D" id="1.10.1740.10">
    <property type="match status" value="1"/>
</dbReference>
<feature type="domain" description="RNA polymerase sigma-70 region 2" evidence="6">
    <location>
        <begin position="16"/>
        <end position="81"/>
    </location>
</feature>
<keyword evidence="5" id="KW-0804">Transcription</keyword>
<dbReference type="CDD" id="cd06171">
    <property type="entry name" value="Sigma70_r4"/>
    <property type="match status" value="1"/>
</dbReference>
<dbReference type="PATRIC" id="fig|1121022.4.peg.1691"/>
<dbReference type="PANTHER" id="PTHR43133">
    <property type="entry name" value="RNA POLYMERASE ECF-TYPE SIGMA FACTO"/>
    <property type="match status" value="1"/>
</dbReference>
<dbReference type="eggNOG" id="COG1595">
    <property type="taxonomic scope" value="Bacteria"/>
</dbReference>
<feature type="domain" description="RNA polymerase sigma factor 70 region 4 type 2" evidence="7">
    <location>
        <begin position="106"/>
        <end position="156"/>
    </location>
</feature>
<keyword evidence="3" id="KW-0731">Sigma factor</keyword>
<gene>
    <name evidence="8" type="ORF">ABENE_08410</name>
</gene>
<keyword evidence="2" id="KW-0805">Transcription regulation</keyword>
<sequence length="170" mass="18987">MRAAQAGDAQAYRSLLSALRPWLLSYFRRRLHGSEGEDLVQMTLLSLHEKRHTYNPDAPFMPWIAAVARHKLIDYVRKTGRHVHVELNEELGLADGMQPDLAARDVAVLLAQLPKDQARVISLHKLQDMSVDEVSRATGKSPSAVKVIVHRGLKKLQALVGVSKREAADE</sequence>
<dbReference type="InterPro" id="IPR014284">
    <property type="entry name" value="RNA_pol_sigma-70_dom"/>
</dbReference>
<proteinExistence type="inferred from homology"/>
<comment type="similarity">
    <text evidence="1">Belongs to the sigma-70 factor family. ECF subfamily.</text>
</comment>
<dbReference type="InterPro" id="IPR013324">
    <property type="entry name" value="RNA_pol_sigma_r3/r4-like"/>
</dbReference>
<dbReference type="SUPFAM" id="SSF88946">
    <property type="entry name" value="Sigma2 domain of RNA polymerase sigma factors"/>
    <property type="match status" value="1"/>
</dbReference>
<dbReference type="InterPro" id="IPR039425">
    <property type="entry name" value="RNA_pol_sigma-70-like"/>
</dbReference>
<evidence type="ECO:0000313" key="8">
    <source>
        <dbReference type="EMBL" id="ESQ92389.1"/>
    </source>
</evidence>
<dbReference type="Gene3D" id="1.10.10.10">
    <property type="entry name" value="Winged helix-like DNA-binding domain superfamily/Winged helix DNA-binding domain"/>
    <property type="match status" value="1"/>
</dbReference>
<keyword evidence="4" id="KW-0238">DNA-binding</keyword>